<feature type="domain" description="Glycosyltransferase subfamily 4-like N-terminal" evidence="3">
    <location>
        <begin position="225"/>
        <end position="330"/>
    </location>
</feature>
<dbReference type="EMBL" id="JAHVAH010000001">
    <property type="protein sequence ID" value="MBW0145212.1"/>
    <property type="molecule type" value="Genomic_DNA"/>
</dbReference>
<keyword evidence="1 4" id="KW-0808">Transferase</keyword>
<evidence type="ECO:0000313" key="4">
    <source>
        <dbReference type="EMBL" id="MBW0145212.1"/>
    </source>
</evidence>
<dbReference type="Pfam" id="PF00534">
    <property type="entry name" value="Glycos_transf_1"/>
    <property type="match status" value="1"/>
</dbReference>
<comment type="caution">
    <text evidence="4">The sequence shown here is derived from an EMBL/GenBank/DDBJ whole genome shotgun (WGS) entry which is preliminary data.</text>
</comment>
<dbReference type="GO" id="GO:0016757">
    <property type="term" value="F:glycosyltransferase activity"/>
    <property type="evidence" value="ECO:0007669"/>
    <property type="project" value="UniProtKB-KW"/>
</dbReference>
<dbReference type="RefSeq" id="WP_218633136.1">
    <property type="nucleotide sequence ID" value="NZ_JAHVAH010000001.1"/>
</dbReference>
<sequence>MTKSLVRRILDGGSNLVKYGRVRRLDIPSHPLRSHLAPITERVRALRKDDAAQLRALLDAHEHDFLAAGHEVFLCFNFYHAGALEKAARYAERLDPSKIAKKEQAFVANILFEWRALQRMRAGNAPIEVAERSLSTSVDQERIRSLYLVASSLPHIVSGYTLRSDAIVGTLENSDAVDFVPVARPGFPMDRHDRLSMANNGGSSFATLDSERAYQGDLEIYLDGAIDSLERFARSNDIQLVHGVSNYRNGAIGLVLARKMGVPFIYEIRGLWEETADTKRKGWRHTERFEFERLFEKFLFREADGIFCINEAVRAELDDQRRSNVAVLPNCVRAELVREPVSRKAASDKLTIGYIGSILEYEGLDTLLGAMAVLRDEGLLVELDLYGRGQYAETLKQLAKSLKLQKQVRFHGLVEPDIVPSLYDRFDLCVFARKPYRVCELVTPLKPVEAMANGVPCLLSDVAPMREIAEDGSAIFVKAGDVMSLVGAIRDFAALTARDRLAIACKAKERVERHYTWESQEETVVDVYRKAFDERG</sequence>
<evidence type="ECO:0000259" key="2">
    <source>
        <dbReference type="Pfam" id="PF00534"/>
    </source>
</evidence>
<accession>A0ABS6V6M3</accession>
<proteinExistence type="predicted"/>
<dbReference type="EC" id="2.4.-.-" evidence="4"/>
<dbReference type="InterPro" id="IPR028098">
    <property type="entry name" value="Glyco_trans_4-like_N"/>
</dbReference>
<protein>
    <submittedName>
        <fullName evidence="4">Glycosyltransferase</fullName>
        <ecNumber evidence="4">2.4.-.-</ecNumber>
    </submittedName>
</protein>
<dbReference type="InterPro" id="IPR001296">
    <property type="entry name" value="Glyco_trans_1"/>
</dbReference>
<feature type="domain" description="Glycosyl transferase family 1" evidence="2">
    <location>
        <begin position="344"/>
        <end position="495"/>
    </location>
</feature>
<dbReference type="PANTHER" id="PTHR46401:SF2">
    <property type="entry name" value="GLYCOSYLTRANSFERASE WBBK-RELATED"/>
    <property type="match status" value="1"/>
</dbReference>
<evidence type="ECO:0000259" key="3">
    <source>
        <dbReference type="Pfam" id="PF13579"/>
    </source>
</evidence>
<keyword evidence="5" id="KW-1185">Reference proteome</keyword>
<name>A0ABS6V6M3_9SPHN</name>
<gene>
    <name evidence="4" type="ORF">KTQ36_07875</name>
</gene>
<reference evidence="4 5" key="1">
    <citation type="submission" date="2021-07" db="EMBL/GenBank/DDBJ databases">
        <title>The draft genome sequence of Sphingomicrobium sp. B8.</title>
        <authorList>
            <person name="Mu L."/>
        </authorList>
    </citation>
    <scope>NUCLEOTIDE SEQUENCE [LARGE SCALE GENOMIC DNA]</scope>
    <source>
        <strain evidence="4 5">B8</strain>
    </source>
</reference>
<evidence type="ECO:0000256" key="1">
    <source>
        <dbReference type="ARBA" id="ARBA00022679"/>
    </source>
</evidence>
<keyword evidence="4" id="KW-0328">Glycosyltransferase</keyword>
<evidence type="ECO:0000313" key="5">
    <source>
        <dbReference type="Proteomes" id="UP000698028"/>
    </source>
</evidence>
<organism evidence="4 5">
    <name type="scientific">Sphingomicrobium clamense</name>
    <dbReference type="NCBI Taxonomy" id="2851013"/>
    <lineage>
        <taxon>Bacteria</taxon>
        <taxon>Pseudomonadati</taxon>
        <taxon>Pseudomonadota</taxon>
        <taxon>Alphaproteobacteria</taxon>
        <taxon>Sphingomonadales</taxon>
        <taxon>Sphingomonadaceae</taxon>
        <taxon>Sphingomicrobium</taxon>
    </lineage>
</organism>
<dbReference type="PANTHER" id="PTHR46401">
    <property type="entry name" value="GLYCOSYLTRANSFERASE WBBK-RELATED"/>
    <property type="match status" value="1"/>
</dbReference>
<dbReference type="Proteomes" id="UP000698028">
    <property type="component" value="Unassembled WGS sequence"/>
</dbReference>
<dbReference type="Pfam" id="PF13579">
    <property type="entry name" value="Glyco_trans_4_4"/>
    <property type="match status" value="1"/>
</dbReference>